<comment type="caution">
    <text evidence="2">The sequence shown here is derived from an EMBL/GenBank/DDBJ whole genome shotgun (WGS) entry which is preliminary data.</text>
</comment>
<evidence type="ECO:0000313" key="3">
    <source>
        <dbReference type="Proteomes" id="UP001597112"/>
    </source>
</evidence>
<name>A0ABW3K956_9BACT</name>
<dbReference type="CDD" id="cd02440">
    <property type="entry name" value="AdoMet_MTases"/>
    <property type="match status" value="1"/>
</dbReference>
<evidence type="ECO:0000259" key="1">
    <source>
        <dbReference type="Pfam" id="PF08242"/>
    </source>
</evidence>
<dbReference type="EC" id="2.1.1.-" evidence="2"/>
<dbReference type="Pfam" id="PF08242">
    <property type="entry name" value="Methyltransf_12"/>
    <property type="match status" value="1"/>
</dbReference>
<dbReference type="Proteomes" id="UP001597112">
    <property type="component" value="Unassembled WGS sequence"/>
</dbReference>
<dbReference type="GO" id="GO:0008168">
    <property type="term" value="F:methyltransferase activity"/>
    <property type="evidence" value="ECO:0007669"/>
    <property type="project" value="UniProtKB-KW"/>
</dbReference>
<keyword evidence="3" id="KW-1185">Reference proteome</keyword>
<dbReference type="Gene3D" id="3.40.50.150">
    <property type="entry name" value="Vaccinia Virus protein VP39"/>
    <property type="match status" value="1"/>
</dbReference>
<proteinExistence type="predicted"/>
<dbReference type="RefSeq" id="WP_377583982.1">
    <property type="nucleotide sequence ID" value="NZ_JBHTKA010000008.1"/>
</dbReference>
<keyword evidence="2" id="KW-0808">Transferase</keyword>
<dbReference type="InterPro" id="IPR013217">
    <property type="entry name" value="Methyltransf_12"/>
</dbReference>
<accession>A0ABW3K956</accession>
<gene>
    <name evidence="2" type="ORF">ACFQ21_25055</name>
</gene>
<feature type="domain" description="Methyltransferase type 12" evidence="1">
    <location>
        <begin position="40"/>
        <end position="134"/>
    </location>
</feature>
<dbReference type="EMBL" id="JBHTKA010000008">
    <property type="protein sequence ID" value="MFD1002618.1"/>
    <property type="molecule type" value="Genomic_DNA"/>
</dbReference>
<reference evidence="3" key="1">
    <citation type="journal article" date="2019" name="Int. J. Syst. Evol. Microbiol.">
        <title>The Global Catalogue of Microorganisms (GCM) 10K type strain sequencing project: providing services to taxonomists for standard genome sequencing and annotation.</title>
        <authorList>
            <consortium name="The Broad Institute Genomics Platform"/>
            <consortium name="The Broad Institute Genome Sequencing Center for Infectious Disease"/>
            <person name="Wu L."/>
            <person name="Ma J."/>
        </authorList>
    </citation>
    <scope>NUCLEOTIDE SEQUENCE [LARGE SCALE GENOMIC DNA]</scope>
    <source>
        <strain evidence="3">CCUG 58938</strain>
    </source>
</reference>
<evidence type="ECO:0000313" key="2">
    <source>
        <dbReference type="EMBL" id="MFD1002618.1"/>
    </source>
</evidence>
<dbReference type="SUPFAM" id="SSF53335">
    <property type="entry name" value="S-adenosyl-L-methionine-dependent methyltransferases"/>
    <property type="match status" value="1"/>
</dbReference>
<dbReference type="InterPro" id="IPR029063">
    <property type="entry name" value="SAM-dependent_MTases_sf"/>
</dbReference>
<dbReference type="GO" id="GO:0032259">
    <property type="term" value="P:methylation"/>
    <property type="evidence" value="ECO:0007669"/>
    <property type="project" value="UniProtKB-KW"/>
</dbReference>
<organism evidence="2 3">
    <name type="scientific">Ohtaekwangia kribbensis</name>
    <dbReference type="NCBI Taxonomy" id="688913"/>
    <lineage>
        <taxon>Bacteria</taxon>
        <taxon>Pseudomonadati</taxon>
        <taxon>Bacteroidota</taxon>
        <taxon>Cytophagia</taxon>
        <taxon>Cytophagales</taxon>
        <taxon>Fulvivirgaceae</taxon>
        <taxon>Ohtaekwangia</taxon>
    </lineage>
</organism>
<protein>
    <submittedName>
        <fullName evidence="2">Class I SAM-dependent methyltransferase</fullName>
        <ecNumber evidence="2">2.1.1.-</ecNumber>
    </submittedName>
</protein>
<keyword evidence="2" id="KW-0489">Methyltransferase</keyword>
<sequence>MSFDSIAPVYDSLSRMVYGKSIVAAQNHFLKYIPEGSHILIVGGGTGWIIDAIFEVNRTCSIVYLEASQKMLQKAQARVDADDQPRVKFLFQSEMPSEGSYDVIITNFFLDLFPPHKLVSILHQLKDRMKHDGRWIVTDFVDGGKLWQRLLLQLMYWFFKRISKIEATTLPPWSLLLAEDGMQKVEEKHFYVGFIETAIYQK</sequence>